<keyword evidence="9" id="KW-0965">Cell junction</keyword>
<dbReference type="GO" id="GO:0005886">
    <property type="term" value="C:plasma membrane"/>
    <property type="evidence" value="ECO:0007669"/>
    <property type="project" value="UniProtKB-SubCell"/>
</dbReference>
<comment type="subcellular location">
    <subcellularLocation>
        <location evidence="2">Cell junction</location>
        <location evidence="2">Adherens junction</location>
    </subcellularLocation>
    <subcellularLocation>
        <location evidence="1">Cell membrane</location>
        <topology evidence="1">Single-pass type I membrane protein</topology>
    </subcellularLocation>
</comment>
<dbReference type="Gene3D" id="4.10.900.10">
    <property type="entry name" value="TCF3-CBD (Catenin binding domain)"/>
    <property type="match status" value="1"/>
</dbReference>
<name>A0ABD0QQ98_CIRMR</name>
<sequence>NLKTADTDPRAPPYDTLLVFDYEGQGSDAGSLSSLNSSTSGQDLDYDFLNQWGPRFKKLADMYGGGED</sequence>
<dbReference type="InterPro" id="IPR000233">
    <property type="entry name" value="Cadherin_Y-type_LIR"/>
</dbReference>
<dbReference type="Proteomes" id="UP001529510">
    <property type="component" value="Unassembled WGS sequence"/>
</dbReference>
<reference evidence="15 16" key="1">
    <citation type="submission" date="2024-05" db="EMBL/GenBank/DDBJ databases">
        <title>Genome sequencing and assembly of Indian major carp, Cirrhinus mrigala (Hamilton, 1822).</title>
        <authorList>
            <person name="Mohindra V."/>
            <person name="Chowdhury L.M."/>
            <person name="Lal K."/>
            <person name="Jena J.K."/>
        </authorList>
    </citation>
    <scope>NUCLEOTIDE SEQUENCE [LARGE SCALE GENOMIC DNA]</scope>
    <source>
        <strain evidence="15">CM1030</strain>
        <tissue evidence="15">Blood</tissue>
    </source>
</reference>
<comment type="caution">
    <text evidence="15">The sequence shown here is derived from an EMBL/GenBank/DDBJ whole genome shotgun (WGS) entry which is preliminary data.</text>
</comment>
<dbReference type="PANTHER" id="PTHR24027:SF319">
    <property type="entry name" value="CADHERIN-1"/>
    <property type="match status" value="1"/>
</dbReference>
<proteinExistence type="predicted"/>
<dbReference type="GO" id="GO:0002009">
    <property type="term" value="P:morphogenesis of an epithelium"/>
    <property type="evidence" value="ECO:0007669"/>
    <property type="project" value="UniProtKB-ARBA"/>
</dbReference>
<evidence type="ECO:0000256" key="13">
    <source>
        <dbReference type="RuleBase" id="RU004357"/>
    </source>
</evidence>
<evidence type="ECO:0000256" key="3">
    <source>
        <dbReference type="ARBA" id="ARBA00022475"/>
    </source>
</evidence>
<evidence type="ECO:0000256" key="2">
    <source>
        <dbReference type="ARBA" id="ARBA00004536"/>
    </source>
</evidence>
<keyword evidence="11" id="KW-0472">Membrane</keyword>
<evidence type="ECO:0000256" key="9">
    <source>
        <dbReference type="ARBA" id="ARBA00022949"/>
    </source>
</evidence>
<dbReference type="InterPro" id="IPR039808">
    <property type="entry name" value="Cadherin"/>
</dbReference>
<accession>A0ABD0QQ98</accession>
<dbReference type="AlphaFoldDB" id="A0ABD0QQ98"/>
<gene>
    <name evidence="15" type="ORF">M9458_015159</name>
</gene>
<dbReference type="PANTHER" id="PTHR24027">
    <property type="entry name" value="CADHERIN-23"/>
    <property type="match status" value="1"/>
</dbReference>
<protein>
    <recommendedName>
        <fullName evidence="14">Cadherin Y-type LIR-motif domain-containing protein</fullName>
    </recommendedName>
</protein>
<feature type="domain" description="Cadherin Y-type LIR-motif" evidence="14">
    <location>
        <begin position="5"/>
        <end position="64"/>
    </location>
</feature>
<evidence type="ECO:0000256" key="6">
    <source>
        <dbReference type="ARBA" id="ARBA00022737"/>
    </source>
</evidence>
<dbReference type="GO" id="GO:0007155">
    <property type="term" value="P:cell adhesion"/>
    <property type="evidence" value="ECO:0007669"/>
    <property type="project" value="UniProtKB-KW"/>
</dbReference>
<comment type="function">
    <text evidence="13">Cadherins are calcium-dependent cell adhesion proteins.</text>
</comment>
<evidence type="ECO:0000256" key="11">
    <source>
        <dbReference type="ARBA" id="ARBA00023136"/>
    </source>
</evidence>
<evidence type="ECO:0000256" key="12">
    <source>
        <dbReference type="ARBA" id="ARBA00023180"/>
    </source>
</evidence>
<feature type="non-terminal residue" evidence="15">
    <location>
        <position position="1"/>
    </location>
</feature>
<dbReference type="FunFam" id="4.10.900.10:FF:000001">
    <property type="entry name" value="Cadherin 2"/>
    <property type="match status" value="1"/>
</dbReference>
<evidence type="ECO:0000256" key="7">
    <source>
        <dbReference type="ARBA" id="ARBA00022837"/>
    </source>
</evidence>
<keyword evidence="7" id="KW-0106">Calcium</keyword>
<evidence type="ECO:0000259" key="14">
    <source>
        <dbReference type="Pfam" id="PF01049"/>
    </source>
</evidence>
<keyword evidence="8" id="KW-0130">Cell adhesion</keyword>
<keyword evidence="5" id="KW-0479">Metal-binding</keyword>
<evidence type="ECO:0000256" key="1">
    <source>
        <dbReference type="ARBA" id="ARBA00004251"/>
    </source>
</evidence>
<evidence type="ECO:0000256" key="10">
    <source>
        <dbReference type="ARBA" id="ARBA00022989"/>
    </source>
</evidence>
<dbReference type="Pfam" id="PF01049">
    <property type="entry name" value="CADH_Y-type_LIR"/>
    <property type="match status" value="1"/>
</dbReference>
<keyword evidence="16" id="KW-1185">Reference proteome</keyword>
<evidence type="ECO:0000256" key="8">
    <source>
        <dbReference type="ARBA" id="ARBA00022889"/>
    </source>
</evidence>
<dbReference type="InterPro" id="IPR027397">
    <property type="entry name" value="Catenin-bd_sf"/>
</dbReference>
<dbReference type="EMBL" id="JAMKFB020000007">
    <property type="protein sequence ID" value="KAL0188060.1"/>
    <property type="molecule type" value="Genomic_DNA"/>
</dbReference>
<keyword evidence="12" id="KW-0325">Glycoprotein</keyword>
<evidence type="ECO:0000313" key="15">
    <source>
        <dbReference type="EMBL" id="KAL0188060.1"/>
    </source>
</evidence>
<keyword evidence="3" id="KW-1003">Cell membrane</keyword>
<evidence type="ECO:0000256" key="4">
    <source>
        <dbReference type="ARBA" id="ARBA00022692"/>
    </source>
</evidence>
<evidence type="ECO:0000313" key="16">
    <source>
        <dbReference type="Proteomes" id="UP001529510"/>
    </source>
</evidence>
<dbReference type="GO" id="GO:0005912">
    <property type="term" value="C:adherens junction"/>
    <property type="evidence" value="ECO:0007669"/>
    <property type="project" value="UniProtKB-SubCell"/>
</dbReference>
<dbReference type="GO" id="GO:0046872">
    <property type="term" value="F:metal ion binding"/>
    <property type="evidence" value="ECO:0007669"/>
    <property type="project" value="UniProtKB-KW"/>
</dbReference>
<evidence type="ECO:0000256" key="5">
    <source>
        <dbReference type="ARBA" id="ARBA00022723"/>
    </source>
</evidence>
<organism evidence="15 16">
    <name type="scientific">Cirrhinus mrigala</name>
    <name type="common">Mrigala</name>
    <dbReference type="NCBI Taxonomy" id="683832"/>
    <lineage>
        <taxon>Eukaryota</taxon>
        <taxon>Metazoa</taxon>
        <taxon>Chordata</taxon>
        <taxon>Craniata</taxon>
        <taxon>Vertebrata</taxon>
        <taxon>Euteleostomi</taxon>
        <taxon>Actinopterygii</taxon>
        <taxon>Neopterygii</taxon>
        <taxon>Teleostei</taxon>
        <taxon>Ostariophysi</taxon>
        <taxon>Cypriniformes</taxon>
        <taxon>Cyprinidae</taxon>
        <taxon>Labeoninae</taxon>
        <taxon>Labeonini</taxon>
        <taxon>Cirrhinus</taxon>
    </lineage>
</organism>
<keyword evidence="6" id="KW-0677">Repeat</keyword>
<keyword evidence="4" id="KW-0812">Transmembrane</keyword>
<keyword evidence="10" id="KW-1133">Transmembrane helix</keyword>